<dbReference type="Pfam" id="PF14100">
    <property type="entry name" value="DUF6807"/>
    <property type="match status" value="1"/>
</dbReference>
<proteinExistence type="predicted"/>
<evidence type="ECO:0000313" key="1">
    <source>
        <dbReference type="EMBL" id="MCL6295953.1"/>
    </source>
</evidence>
<sequence length="418" mass="48171">MRLKLLFSILPFLFFNCSEELLRFSVNSGNYDRSDCPVSTPLPSLEFDHKKIQLVELVGTTIKPVPFQFDRNTNNLWFILDGLTPKETVRHFAIVESKEKIENQQIQISKEKGAFQFKYKEQPILNYQFGMVYPPKGVDEAYKKSGFLHPVFSPEGEILTRIQAPDHYHHYGIWGPWTKTNINGRSVDFWNLGKKQGTVLFKSFLNEVQGDVYSSFIALQEHLDFKAVEKNRTAINEELEVKVWNIESENKFWLVDYTTKIKSPLDSGILLDAYRYGGGIGFRATEKWHKNNASVLTSAGKDRLSADGSSAKWVIIEGESKTKKGRSGILFMGFPDNKEFPEPMRVWPVDANDGRGDMFFEFCPIRHVEWKIESKKQYSLNYRLLIFDGEITAEQAEIHWQGFANPPNTTIISNKIKK</sequence>
<keyword evidence="2" id="KW-1185">Reference proteome</keyword>
<dbReference type="Proteomes" id="UP001165381">
    <property type="component" value="Unassembled WGS sequence"/>
</dbReference>
<dbReference type="InterPro" id="IPR029475">
    <property type="entry name" value="DUF6807"/>
</dbReference>
<dbReference type="EMBL" id="JAMFLZ010000005">
    <property type="protein sequence ID" value="MCL6295953.1"/>
    <property type="molecule type" value="Genomic_DNA"/>
</dbReference>
<name>A0ABT0QH66_9FLAO</name>
<comment type="caution">
    <text evidence="1">The sequence shown here is derived from an EMBL/GenBank/DDBJ whole genome shotgun (WGS) entry which is preliminary data.</text>
</comment>
<protein>
    <submittedName>
        <fullName evidence="1">PmoA family protein</fullName>
    </submittedName>
</protein>
<organism evidence="1 2">
    <name type="scientific">Jejuia spongiicola</name>
    <dbReference type="NCBI Taxonomy" id="2942207"/>
    <lineage>
        <taxon>Bacteria</taxon>
        <taxon>Pseudomonadati</taxon>
        <taxon>Bacteroidota</taxon>
        <taxon>Flavobacteriia</taxon>
        <taxon>Flavobacteriales</taxon>
        <taxon>Flavobacteriaceae</taxon>
        <taxon>Jejuia</taxon>
    </lineage>
</organism>
<dbReference type="RefSeq" id="WP_249973489.1">
    <property type="nucleotide sequence ID" value="NZ_JAMFLZ010000005.1"/>
</dbReference>
<reference evidence="1" key="1">
    <citation type="submission" date="2022-05" db="EMBL/GenBank/DDBJ databases">
        <authorList>
            <person name="Park J.-S."/>
        </authorList>
    </citation>
    <scope>NUCLEOTIDE SEQUENCE</scope>
    <source>
        <strain evidence="1">2012CJ34-3</strain>
    </source>
</reference>
<accession>A0ABT0QH66</accession>
<evidence type="ECO:0000313" key="2">
    <source>
        <dbReference type="Proteomes" id="UP001165381"/>
    </source>
</evidence>
<gene>
    <name evidence="1" type="ORF">M3P09_13160</name>
</gene>